<feature type="repeat" description="TPR" evidence="2">
    <location>
        <begin position="136"/>
        <end position="169"/>
    </location>
</feature>
<sequence>MMSGAEALLADAYQRYRQGDLAGAEQIARQVAAKGHEVAALSALLGMVALQSGRTAESLPHLRTALADTPDSLPLRISFAFALANTGHYDETRRVAAVADVPQLRRIIAFVDQQEGATQAAVAGYRRVLADYTGDYESWYNLGLLLSELGEIDEAVEAYRKALAINVQPAFHIALSKALAKVERHGERCESLRAATARFPADVPLCVELGLAEHAAGDFAAAEAAFRRALERDPRHIPAYVEYGMLLEALNRLDALEALVASARAAGLDAPAIGFIEAWLLKRRGRFAEALPLAEAAVGGVSAGRRAQLIGELADRMGDADRAFAAFTEMNRLSAEGPASAYARAQDFPGHVRSTITRLTADRVAAWSRAEPSPGLTAPVFIVGFPRSGTTLLDTLLMNLPELDVLEEEPIVERIEAMIDLDSTAIDTSTSRDIDAFRTTYFDLLSKIRPDRDEKRLIVDKFPMNLVRTALIGRIFPDSPIVFVERHPCDVVLSCFMARFQINRAMVQFHDIESAAKLYHLSMEAWTRTAALLPLRVHHVRYERMIADLDGEMRALLAFLDLPWRDTVLDNRTSAARRVHIATASYAQVAEPIHARASGRWRRYRRHLEPVLPILTPWVERFGYSLD</sequence>
<dbReference type="SMART" id="SM00386">
    <property type="entry name" value="HAT"/>
    <property type="match status" value="2"/>
</dbReference>
<dbReference type="SUPFAM" id="SSF48452">
    <property type="entry name" value="TPR-like"/>
    <property type="match status" value="2"/>
</dbReference>
<dbReference type="Pfam" id="PF13432">
    <property type="entry name" value="TPR_16"/>
    <property type="match status" value="2"/>
</dbReference>
<name>W0AJY1_9SPHN</name>
<dbReference type="InterPro" id="IPR003107">
    <property type="entry name" value="HAT"/>
</dbReference>
<gene>
    <name evidence="3" type="ORF">NX02_26415</name>
</gene>
<dbReference type="PATRIC" id="fig|1123269.5.peg.5179"/>
<dbReference type="InterPro" id="IPR026634">
    <property type="entry name" value="TPST-like"/>
</dbReference>
<keyword evidence="4" id="KW-1185">Reference proteome</keyword>
<dbReference type="PANTHER" id="PTHR12788:SF10">
    <property type="entry name" value="PROTEIN-TYROSINE SULFOTRANSFERASE"/>
    <property type="match status" value="1"/>
</dbReference>
<dbReference type="GO" id="GO:0006396">
    <property type="term" value="P:RNA processing"/>
    <property type="evidence" value="ECO:0007669"/>
    <property type="project" value="InterPro"/>
</dbReference>
<dbReference type="InterPro" id="IPR011990">
    <property type="entry name" value="TPR-like_helical_dom_sf"/>
</dbReference>
<evidence type="ECO:0000256" key="1">
    <source>
        <dbReference type="ARBA" id="ARBA00022679"/>
    </source>
</evidence>
<dbReference type="SMART" id="SM00028">
    <property type="entry name" value="TPR"/>
    <property type="match status" value="3"/>
</dbReference>
<dbReference type="EMBL" id="CP006644">
    <property type="protein sequence ID" value="AHE56877.1"/>
    <property type="molecule type" value="Genomic_DNA"/>
</dbReference>
<dbReference type="Proteomes" id="UP000018851">
    <property type="component" value="Chromosome"/>
</dbReference>
<keyword evidence="1" id="KW-0808">Transferase</keyword>
<protein>
    <recommendedName>
        <fullName evidence="5">Sulfotransferase</fullName>
    </recommendedName>
</protein>
<dbReference type="OrthoDB" id="9800698at2"/>
<proteinExistence type="predicted"/>
<dbReference type="RefSeq" id="WP_053000713.1">
    <property type="nucleotide sequence ID" value="NZ_CP006644.1"/>
</dbReference>
<dbReference type="Gene3D" id="1.25.40.10">
    <property type="entry name" value="Tetratricopeptide repeat domain"/>
    <property type="match status" value="3"/>
</dbReference>
<dbReference type="STRING" id="1123269.NX02_26415"/>
<reference evidence="3 4" key="1">
    <citation type="submission" date="2013-07" db="EMBL/GenBank/DDBJ databases">
        <title>Completed genome of Sphingomonas sanxanigenens NX02.</title>
        <authorList>
            <person name="Ma T."/>
            <person name="Huang H."/>
            <person name="Wu M."/>
            <person name="Li X."/>
            <person name="Li G."/>
        </authorList>
    </citation>
    <scope>NUCLEOTIDE SEQUENCE [LARGE SCALE GENOMIC DNA]</scope>
    <source>
        <strain evidence="3 4">NX02</strain>
    </source>
</reference>
<dbReference type="eggNOG" id="COG0457">
    <property type="taxonomic scope" value="Bacteria"/>
</dbReference>
<keyword evidence="2" id="KW-0802">TPR repeat</keyword>
<dbReference type="Gene3D" id="3.40.50.300">
    <property type="entry name" value="P-loop containing nucleotide triphosphate hydrolases"/>
    <property type="match status" value="1"/>
</dbReference>
<dbReference type="AlphaFoldDB" id="W0AJY1"/>
<evidence type="ECO:0000256" key="2">
    <source>
        <dbReference type="PROSITE-ProRule" id="PRU00339"/>
    </source>
</evidence>
<dbReference type="InterPro" id="IPR027417">
    <property type="entry name" value="P-loop_NTPase"/>
</dbReference>
<dbReference type="PROSITE" id="PS50005">
    <property type="entry name" value="TPR"/>
    <property type="match status" value="2"/>
</dbReference>
<evidence type="ECO:0000313" key="4">
    <source>
        <dbReference type="Proteomes" id="UP000018851"/>
    </source>
</evidence>
<dbReference type="PROSITE" id="PS50293">
    <property type="entry name" value="TPR_REGION"/>
    <property type="match status" value="1"/>
</dbReference>
<dbReference type="HOGENOM" id="CLU_017034_0_0_5"/>
<dbReference type="KEGG" id="ssan:NX02_26415"/>
<dbReference type="Pfam" id="PF13469">
    <property type="entry name" value="Sulfotransfer_3"/>
    <property type="match status" value="1"/>
</dbReference>
<dbReference type="GO" id="GO:0008476">
    <property type="term" value="F:protein-tyrosine sulfotransferase activity"/>
    <property type="evidence" value="ECO:0007669"/>
    <property type="project" value="InterPro"/>
</dbReference>
<dbReference type="SUPFAM" id="SSF52540">
    <property type="entry name" value="P-loop containing nucleoside triphosphate hydrolases"/>
    <property type="match status" value="1"/>
</dbReference>
<dbReference type="InterPro" id="IPR019734">
    <property type="entry name" value="TPR_rpt"/>
</dbReference>
<dbReference type="PANTHER" id="PTHR12788">
    <property type="entry name" value="PROTEIN-TYROSINE SULFOTRANSFERASE 2"/>
    <property type="match status" value="1"/>
</dbReference>
<evidence type="ECO:0000313" key="3">
    <source>
        <dbReference type="EMBL" id="AHE56877.1"/>
    </source>
</evidence>
<feature type="repeat" description="TPR" evidence="2">
    <location>
        <begin position="203"/>
        <end position="236"/>
    </location>
</feature>
<dbReference type="Pfam" id="PF00515">
    <property type="entry name" value="TPR_1"/>
    <property type="match status" value="1"/>
</dbReference>
<organism evidence="3 4">
    <name type="scientific">Sphingomonas sanxanigenens DSM 19645 = NX02</name>
    <dbReference type="NCBI Taxonomy" id="1123269"/>
    <lineage>
        <taxon>Bacteria</taxon>
        <taxon>Pseudomonadati</taxon>
        <taxon>Pseudomonadota</taxon>
        <taxon>Alphaproteobacteria</taxon>
        <taxon>Sphingomonadales</taxon>
        <taxon>Sphingomonadaceae</taxon>
        <taxon>Sphingomonas</taxon>
    </lineage>
</organism>
<evidence type="ECO:0008006" key="5">
    <source>
        <dbReference type="Google" id="ProtNLM"/>
    </source>
</evidence>
<accession>W0AJY1</accession>